<dbReference type="AlphaFoldDB" id="A0A162V1K4"/>
<keyword evidence="3" id="KW-1185">Reference proteome</keyword>
<gene>
    <name evidence="2" type="ORF">PHYBLDRAFT_162456</name>
</gene>
<reference evidence="3" key="1">
    <citation type="submission" date="2015-06" db="EMBL/GenBank/DDBJ databases">
        <title>Expansion of signal transduction pathways in fungi by whole-genome duplication.</title>
        <authorList>
            <consortium name="DOE Joint Genome Institute"/>
            <person name="Corrochano L.M."/>
            <person name="Kuo A."/>
            <person name="Marcet-Houben M."/>
            <person name="Polaino S."/>
            <person name="Salamov A."/>
            <person name="Villalobos J.M."/>
            <person name="Alvarez M.I."/>
            <person name="Avalos J."/>
            <person name="Benito E.P."/>
            <person name="Benoit I."/>
            <person name="Burger G."/>
            <person name="Camino L.P."/>
            <person name="Canovas D."/>
            <person name="Cerda-Olmedo E."/>
            <person name="Cheng J.-F."/>
            <person name="Dominguez A."/>
            <person name="Elias M."/>
            <person name="Eslava A.P."/>
            <person name="Glaser F."/>
            <person name="Grimwood J."/>
            <person name="Gutierrez G."/>
            <person name="Heitman J."/>
            <person name="Henrissat B."/>
            <person name="Iturriaga E.A."/>
            <person name="Lang B.F."/>
            <person name="Lavin J.L."/>
            <person name="Lee S."/>
            <person name="Li W."/>
            <person name="Lindquist E."/>
            <person name="Lopez-Garcia S."/>
            <person name="Luque E.M."/>
            <person name="Marcos A.T."/>
            <person name="Martin J."/>
            <person name="McCluskey K."/>
            <person name="Medina H.R."/>
            <person name="Miralles-Duran A."/>
            <person name="Miyazaki A."/>
            <person name="Munoz-Torres E."/>
            <person name="Oguiza J.A."/>
            <person name="Ohm R."/>
            <person name="Olmedo M."/>
            <person name="Orejas M."/>
            <person name="Ortiz-Castellanos L."/>
            <person name="Pisabarro A.G."/>
            <person name="Rodriguez-Romero J."/>
            <person name="Ruiz-Herrera J."/>
            <person name="Ruiz-Vazquez R."/>
            <person name="Sanz C."/>
            <person name="Schackwitz W."/>
            <person name="Schmutz J."/>
            <person name="Shahriari M."/>
            <person name="Shelest E."/>
            <person name="Silva-Franco F."/>
            <person name="Soanes D."/>
            <person name="Syed K."/>
            <person name="Tagua V.G."/>
            <person name="Talbot N.J."/>
            <person name="Thon M."/>
            <person name="De vries R.P."/>
            <person name="Wiebenga A."/>
            <person name="Yadav J.S."/>
            <person name="Braun E.L."/>
            <person name="Baker S."/>
            <person name="Garre V."/>
            <person name="Horwitz B."/>
            <person name="Torres-Martinez S."/>
            <person name="Idnurm A."/>
            <person name="Herrera-Estrella A."/>
            <person name="Gabaldon T."/>
            <person name="Grigoriev I.V."/>
        </authorList>
    </citation>
    <scope>NUCLEOTIDE SEQUENCE [LARGE SCALE GENOMIC DNA]</scope>
    <source>
        <strain evidence="3">NRRL 1555(-)</strain>
    </source>
</reference>
<evidence type="ECO:0000313" key="2">
    <source>
        <dbReference type="EMBL" id="OAD79383.1"/>
    </source>
</evidence>
<dbReference type="Proteomes" id="UP000077315">
    <property type="component" value="Unassembled WGS sequence"/>
</dbReference>
<keyword evidence="1" id="KW-0472">Membrane</keyword>
<accession>A0A162V1K4</accession>
<keyword evidence="1" id="KW-1133">Transmembrane helix</keyword>
<evidence type="ECO:0008006" key="4">
    <source>
        <dbReference type="Google" id="ProtNLM"/>
    </source>
</evidence>
<dbReference type="GeneID" id="28995537"/>
<dbReference type="RefSeq" id="XP_018297423.1">
    <property type="nucleotide sequence ID" value="XM_018434631.1"/>
</dbReference>
<evidence type="ECO:0000256" key="1">
    <source>
        <dbReference type="SAM" id="Phobius"/>
    </source>
</evidence>
<dbReference type="EMBL" id="KV440972">
    <property type="protein sequence ID" value="OAD79383.1"/>
    <property type="molecule type" value="Genomic_DNA"/>
</dbReference>
<name>A0A162V1K4_PHYB8</name>
<protein>
    <recommendedName>
        <fullName evidence="4">Homeodomain-like DNA binding domain-containing transcription factor</fullName>
    </recommendedName>
</protein>
<feature type="transmembrane region" description="Helical" evidence="1">
    <location>
        <begin position="361"/>
        <end position="378"/>
    </location>
</feature>
<evidence type="ECO:0000313" key="3">
    <source>
        <dbReference type="Proteomes" id="UP000077315"/>
    </source>
</evidence>
<dbReference type="InParanoid" id="A0A162V1K4"/>
<keyword evidence="1" id="KW-0812">Transmembrane</keyword>
<organism evidence="2 3">
    <name type="scientific">Phycomyces blakesleeanus (strain ATCC 8743b / DSM 1359 / FGSC 10004 / NBRC 33097 / NRRL 1555)</name>
    <dbReference type="NCBI Taxonomy" id="763407"/>
    <lineage>
        <taxon>Eukaryota</taxon>
        <taxon>Fungi</taxon>
        <taxon>Fungi incertae sedis</taxon>
        <taxon>Mucoromycota</taxon>
        <taxon>Mucoromycotina</taxon>
        <taxon>Mucoromycetes</taxon>
        <taxon>Mucorales</taxon>
        <taxon>Phycomycetaceae</taxon>
        <taxon>Phycomyces</taxon>
    </lineage>
</organism>
<dbReference type="VEuPathDB" id="FungiDB:PHYBLDRAFT_162456"/>
<proteinExistence type="predicted"/>
<sequence>MTKRIPTAPRRPNLRMNAVLNSTIAGVVAPIDTPTPEVAVDTAPEVQVAVTPMDHVLTLLAANNVSMQSLQENAKGVTDAITHLKNGLDLSNKTNEFLKNSVLQLMTENAEIKKAMTSQNSVMPSAVPADSSSSMDDDLDLGAKHHPLISQLINSYIKKPNFVSTDPLKVAENNNRSAWSMTGTYGDKYNKTLALALFKYLRPQRCCTNVSKSVIMNIIKNHYQNQVRVFRTSAEKIMARNKAGRRRNRKKTLLDRRIITYQTYTEAIHEGMNRYDCGNILSIDVMSDGESDGDNKVRAYRPSWRTDELQTFISTIDELTVIRLKKNSESLKKCIPYEKEVSIPENLAVTTRLVLFKINHFFLANYFRVFFLLVYVYGLA</sequence>